<dbReference type="EMBL" id="BAABIE010000003">
    <property type="protein sequence ID" value="GAA4743256.1"/>
    <property type="molecule type" value="Genomic_DNA"/>
</dbReference>
<evidence type="ECO:0000259" key="4">
    <source>
        <dbReference type="Pfam" id="PF20789"/>
    </source>
</evidence>
<feature type="domain" description="Acyl-CoA thioesterase-like N-terminal HotDog" evidence="3">
    <location>
        <begin position="35"/>
        <end position="112"/>
    </location>
</feature>
<accession>A0ABP8Z055</accession>
<dbReference type="PANTHER" id="PTHR11066">
    <property type="entry name" value="ACYL-COA THIOESTERASE"/>
    <property type="match status" value="1"/>
</dbReference>
<dbReference type="InterPro" id="IPR042171">
    <property type="entry name" value="Acyl-CoA_hotdog"/>
</dbReference>
<evidence type="ECO:0000313" key="6">
    <source>
        <dbReference type="Proteomes" id="UP001500822"/>
    </source>
</evidence>
<keyword evidence="2" id="KW-0378">Hydrolase</keyword>
<organism evidence="5 6">
    <name type="scientific">Gordonia alkaliphila</name>
    <dbReference type="NCBI Taxonomy" id="1053547"/>
    <lineage>
        <taxon>Bacteria</taxon>
        <taxon>Bacillati</taxon>
        <taxon>Actinomycetota</taxon>
        <taxon>Actinomycetes</taxon>
        <taxon>Mycobacteriales</taxon>
        <taxon>Gordoniaceae</taxon>
        <taxon>Gordonia</taxon>
    </lineage>
</organism>
<dbReference type="Proteomes" id="UP001500822">
    <property type="component" value="Unassembled WGS sequence"/>
</dbReference>
<feature type="domain" description="Acyl-CoA thioesterase-like C-terminal" evidence="4">
    <location>
        <begin position="131"/>
        <end position="278"/>
    </location>
</feature>
<dbReference type="CDD" id="cd03445">
    <property type="entry name" value="Thioesterase_II_repeat2"/>
    <property type="match status" value="1"/>
</dbReference>
<keyword evidence="6" id="KW-1185">Reference proteome</keyword>
<dbReference type="InterPro" id="IPR029069">
    <property type="entry name" value="HotDog_dom_sf"/>
</dbReference>
<reference evidence="6" key="1">
    <citation type="journal article" date="2019" name="Int. J. Syst. Evol. Microbiol.">
        <title>The Global Catalogue of Microorganisms (GCM) 10K type strain sequencing project: providing services to taxonomists for standard genome sequencing and annotation.</title>
        <authorList>
            <consortium name="The Broad Institute Genomics Platform"/>
            <consortium name="The Broad Institute Genome Sequencing Center for Infectious Disease"/>
            <person name="Wu L."/>
            <person name="Ma J."/>
        </authorList>
    </citation>
    <scope>NUCLEOTIDE SEQUENCE [LARGE SCALE GENOMIC DNA]</scope>
    <source>
        <strain evidence="6">JCM 18077</strain>
    </source>
</reference>
<dbReference type="InterPro" id="IPR049449">
    <property type="entry name" value="TesB_ACOT8-like_N"/>
</dbReference>
<dbReference type="CDD" id="cd03444">
    <property type="entry name" value="Thioesterase_II_repeat1"/>
    <property type="match status" value="1"/>
</dbReference>
<dbReference type="Gene3D" id="2.40.160.210">
    <property type="entry name" value="Acyl-CoA thioesterase, double hotdog domain"/>
    <property type="match status" value="1"/>
</dbReference>
<comment type="caution">
    <text evidence="5">The sequence shown here is derived from an EMBL/GenBank/DDBJ whole genome shotgun (WGS) entry which is preliminary data.</text>
</comment>
<evidence type="ECO:0000256" key="1">
    <source>
        <dbReference type="ARBA" id="ARBA00006538"/>
    </source>
</evidence>
<sequence length="282" mass="30303">MKPTPVSPLTNALAALELTEIDDDRFTADNIDLGARRLFGGQLLAQMLVAAARTVPEPAQPRSLHVYFLAPGNSEDRVEFAVTRTRDGRRLSNRSVTAEQADRVLATAMVSVAAPSEGVAHQAPMPTVPPPEQCPTLADWAEQWGGLTEIWSTMNVADFRLVPDPPDGTTMAWLRAAGPLPDQPVTHAAWALLMSDITALAAGLAAHDVPVGGEHLGDRPWGAVSLDHAMWFHRPARADEWLLYAQRSPSSSDGRGLVVADVFTVDGRCVGSFTQEGLFAQS</sequence>
<proteinExistence type="inferred from homology"/>
<dbReference type="Pfam" id="PF20789">
    <property type="entry name" value="4HBT_3C"/>
    <property type="match status" value="1"/>
</dbReference>
<evidence type="ECO:0000313" key="5">
    <source>
        <dbReference type="EMBL" id="GAA4743256.1"/>
    </source>
</evidence>
<comment type="similarity">
    <text evidence="1">Belongs to the C/M/P thioester hydrolase family.</text>
</comment>
<evidence type="ECO:0000259" key="3">
    <source>
        <dbReference type="Pfam" id="PF13622"/>
    </source>
</evidence>
<dbReference type="Pfam" id="PF13622">
    <property type="entry name" value="4HBT_3"/>
    <property type="match status" value="1"/>
</dbReference>
<evidence type="ECO:0000256" key="2">
    <source>
        <dbReference type="ARBA" id="ARBA00022801"/>
    </source>
</evidence>
<protein>
    <submittedName>
        <fullName evidence="5">Acyl-CoA thioesterase II</fullName>
    </submittedName>
</protein>
<dbReference type="SUPFAM" id="SSF54637">
    <property type="entry name" value="Thioesterase/thiol ester dehydrase-isomerase"/>
    <property type="match status" value="2"/>
</dbReference>
<gene>
    <name evidence="5" type="ORF">GCM10023217_09970</name>
</gene>
<name>A0ABP8Z055_9ACTN</name>
<dbReference type="InterPro" id="IPR003703">
    <property type="entry name" value="Acyl_CoA_thio"/>
</dbReference>
<dbReference type="InterPro" id="IPR049450">
    <property type="entry name" value="ACOT8-like_C"/>
</dbReference>
<dbReference type="PANTHER" id="PTHR11066:SF34">
    <property type="entry name" value="ACYL-COENZYME A THIOESTERASE 8"/>
    <property type="match status" value="1"/>
</dbReference>
<dbReference type="RefSeq" id="WP_345312655.1">
    <property type="nucleotide sequence ID" value="NZ_BAABIE010000003.1"/>
</dbReference>